<reference evidence="1 2" key="1">
    <citation type="submission" date="2019-02" db="EMBL/GenBank/DDBJ databases">
        <title>Deep-cultivation of Planctomycetes and their phenomic and genomic characterization uncovers novel biology.</title>
        <authorList>
            <person name="Wiegand S."/>
            <person name="Jogler M."/>
            <person name="Boedeker C."/>
            <person name="Pinto D."/>
            <person name="Vollmers J."/>
            <person name="Rivas-Marin E."/>
            <person name="Kohn T."/>
            <person name="Peeters S.H."/>
            <person name="Heuer A."/>
            <person name="Rast P."/>
            <person name="Oberbeckmann S."/>
            <person name="Bunk B."/>
            <person name="Jeske O."/>
            <person name="Meyerdierks A."/>
            <person name="Storesund J.E."/>
            <person name="Kallscheuer N."/>
            <person name="Luecker S."/>
            <person name="Lage O.M."/>
            <person name="Pohl T."/>
            <person name="Merkel B.J."/>
            <person name="Hornburger P."/>
            <person name="Mueller R.-W."/>
            <person name="Bruemmer F."/>
            <person name="Labrenz M."/>
            <person name="Spormann A.M."/>
            <person name="Op den Camp H."/>
            <person name="Overmann J."/>
            <person name="Amann R."/>
            <person name="Jetten M.S.M."/>
            <person name="Mascher T."/>
            <person name="Medema M.H."/>
            <person name="Devos D.P."/>
            <person name="Kaster A.-K."/>
            <person name="Ovreas L."/>
            <person name="Rohde M."/>
            <person name="Galperin M.Y."/>
            <person name="Jogler C."/>
        </authorList>
    </citation>
    <scope>NUCLEOTIDE SEQUENCE [LARGE SCALE GENOMIC DNA]</scope>
    <source>
        <strain evidence="1 2">K22_7</strain>
    </source>
</reference>
<sequence length="160" mass="17725">MNASAVRELSSMFAPPRMNLRSAARLDSPYGDDRFTSRGINHRSVDDVTRADLDFYPWCFSYMDFPSLLFYFYPVASYYESDNSLECINPFLYSLAPHIPSSSSSLNPVAQSAINSGLRWVRNSCRSQPADFDACPILLSAIGIGDTKSGEPGDARESPS</sequence>
<protein>
    <submittedName>
        <fullName evidence="1">Uncharacterized protein</fullName>
    </submittedName>
</protein>
<name>A0A517NHI2_9BACT</name>
<accession>A0A517NHI2</accession>
<evidence type="ECO:0000313" key="2">
    <source>
        <dbReference type="Proteomes" id="UP000318538"/>
    </source>
</evidence>
<evidence type="ECO:0000313" key="1">
    <source>
        <dbReference type="EMBL" id="QDT06538.1"/>
    </source>
</evidence>
<dbReference type="EMBL" id="CP036525">
    <property type="protein sequence ID" value="QDT06538.1"/>
    <property type="molecule type" value="Genomic_DNA"/>
</dbReference>
<dbReference type="Proteomes" id="UP000318538">
    <property type="component" value="Chromosome"/>
</dbReference>
<gene>
    <name evidence="1" type="ORF">K227x_49480</name>
</gene>
<dbReference type="KEGG" id="rlc:K227x_49480"/>
<proteinExistence type="predicted"/>
<keyword evidence="2" id="KW-1185">Reference proteome</keyword>
<organism evidence="1 2">
    <name type="scientific">Rubripirellula lacrimiformis</name>
    <dbReference type="NCBI Taxonomy" id="1930273"/>
    <lineage>
        <taxon>Bacteria</taxon>
        <taxon>Pseudomonadati</taxon>
        <taxon>Planctomycetota</taxon>
        <taxon>Planctomycetia</taxon>
        <taxon>Pirellulales</taxon>
        <taxon>Pirellulaceae</taxon>
        <taxon>Rubripirellula</taxon>
    </lineage>
</organism>
<dbReference type="AlphaFoldDB" id="A0A517NHI2"/>